<comment type="catalytic activity">
    <reaction evidence="1">
        <text>ATP + protein L-histidine = ADP + protein N-phospho-L-histidine.</text>
        <dbReference type="EC" id="2.7.13.3"/>
    </reaction>
</comment>
<protein>
    <recommendedName>
        <fullName evidence="2">histidine kinase</fullName>
        <ecNumber evidence="2">2.7.13.3</ecNumber>
    </recommendedName>
</protein>
<evidence type="ECO:0000256" key="1">
    <source>
        <dbReference type="ARBA" id="ARBA00000085"/>
    </source>
</evidence>
<evidence type="ECO:0000256" key="6">
    <source>
        <dbReference type="ARBA" id="ARBA00022777"/>
    </source>
</evidence>
<feature type="transmembrane region" description="Helical" evidence="11">
    <location>
        <begin position="75"/>
        <end position="96"/>
    </location>
</feature>
<keyword evidence="5" id="KW-0547">Nucleotide-binding</keyword>
<reference evidence="14" key="1">
    <citation type="submission" date="2016-06" db="EMBL/GenBank/DDBJ databases">
        <authorList>
            <person name="Varghese N."/>
        </authorList>
    </citation>
    <scope>NUCLEOTIDE SEQUENCE [LARGE SCALE GENOMIC DNA]</scope>
    <source>
        <strain evidence="14">DSM 45344</strain>
    </source>
</reference>
<dbReference type="GO" id="GO:0000155">
    <property type="term" value="F:phosphorelay sensor kinase activity"/>
    <property type="evidence" value="ECO:0007669"/>
    <property type="project" value="InterPro"/>
</dbReference>
<evidence type="ECO:0000256" key="5">
    <source>
        <dbReference type="ARBA" id="ARBA00022741"/>
    </source>
</evidence>
<feature type="coiled-coil region" evidence="9">
    <location>
        <begin position="148"/>
        <end position="176"/>
    </location>
</feature>
<dbReference type="AlphaFoldDB" id="A0A1C3MYE3"/>
<dbReference type="RefSeq" id="WP_091588636.1">
    <property type="nucleotide sequence ID" value="NZ_JBHRWG010000007.1"/>
</dbReference>
<evidence type="ECO:0000256" key="2">
    <source>
        <dbReference type="ARBA" id="ARBA00012438"/>
    </source>
</evidence>
<accession>A0A1C3MYE3</accession>
<evidence type="ECO:0000313" key="13">
    <source>
        <dbReference type="EMBL" id="SBV25360.1"/>
    </source>
</evidence>
<keyword evidence="7" id="KW-0067">ATP-binding</keyword>
<keyword evidence="9" id="KW-0175">Coiled coil</keyword>
<evidence type="ECO:0000256" key="3">
    <source>
        <dbReference type="ARBA" id="ARBA00022553"/>
    </source>
</evidence>
<evidence type="ECO:0000256" key="11">
    <source>
        <dbReference type="SAM" id="Phobius"/>
    </source>
</evidence>
<dbReference type="Gene3D" id="1.20.5.1930">
    <property type="match status" value="1"/>
</dbReference>
<gene>
    <name evidence="13" type="ORF">GA0070620_0835</name>
</gene>
<feature type="domain" description="Signal transduction histidine kinase subgroup 3 dimerisation and phosphoacceptor" evidence="12">
    <location>
        <begin position="180"/>
        <end position="245"/>
    </location>
</feature>
<feature type="compositionally biased region" description="Low complexity" evidence="10">
    <location>
        <begin position="251"/>
        <end position="268"/>
    </location>
</feature>
<sequence length="419" mass="43377">MLAAHVDRFFDRRFSAARLIVLTTVGAGDLLLLHRPAGADDWLVAALAFGMCLAAGVLPLTATAGLAGLLLLTGWWGEAVLVPVKVMAAIALFELAHRRSGREVHLGAALVAAVILGKVADELPEQFFSVLYRVGVVVGVPVLLGAYIRSVRAARREAQERAAEQDRRRRSEARAARADERAAIARELHDLVAHHVSSMVLRVGVARHVIPTPDPRLAEVLDDLHASGTAALTDLRQLVAVLRDPGRAGDDGTAATDGAGAGSAEPGASLLQPQGLATAVATALTRSRRLGLVIDATVDPELAWRLDAVRRLAVLRLVQEGLANVAKHAGPGTRVLLSLRGEPGAAVRLMISDDGAGRGGSPASLTPDGHGLIGMRERVALLGGEVEVGPVGAGWRLSAVLPGPGGSTGSSAALLGAST</sequence>
<dbReference type="SUPFAM" id="SSF55874">
    <property type="entry name" value="ATPase domain of HSP90 chaperone/DNA topoisomerase II/histidine kinase"/>
    <property type="match status" value="1"/>
</dbReference>
<dbReference type="CDD" id="cd16917">
    <property type="entry name" value="HATPase_UhpB-NarQ-NarX-like"/>
    <property type="match status" value="1"/>
</dbReference>
<dbReference type="PATRIC" id="fig|307121.4.peg.859"/>
<feature type="transmembrane region" description="Helical" evidence="11">
    <location>
        <begin position="126"/>
        <end position="148"/>
    </location>
</feature>
<dbReference type="Proteomes" id="UP000199393">
    <property type="component" value="Chromosome I"/>
</dbReference>
<dbReference type="GO" id="GO:0005524">
    <property type="term" value="F:ATP binding"/>
    <property type="evidence" value="ECO:0007669"/>
    <property type="project" value="UniProtKB-KW"/>
</dbReference>
<organism evidence="13 14">
    <name type="scientific">Micromonospora krabiensis</name>
    <dbReference type="NCBI Taxonomy" id="307121"/>
    <lineage>
        <taxon>Bacteria</taxon>
        <taxon>Bacillati</taxon>
        <taxon>Actinomycetota</taxon>
        <taxon>Actinomycetes</taxon>
        <taxon>Micromonosporales</taxon>
        <taxon>Micromonosporaceae</taxon>
        <taxon>Micromonospora</taxon>
    </lineage>
</organism>
<proteinExistence type="predicted"/>
<feature type="region of interest" description="Disordered" evidence="10">
    <location>
        <begin position="246"/>
        <end position="268"/>
    </location>
</feature>
<dbReference type="InterPro" id="IPR011712">
    <property type="entry name" value="Sig_transdc_His_kin_sub3_dim/P"/>
</dbReference>
<feature type="transmembrane region" description="Helical" evidence="11">
    <location>
        <begin position="103"/>
        <end position="120"/>
    </location>
</feature>
<dbReference type="EC" id="2.7.13.3" evidence="2"/>
<dbReference type="STRING" id="307121.GA0070620_0835"/>
<evidence type="ECO:0000313" key="14">
    <source>
        <dbReference type="Proteomes" id="UP000199393"/>
    </source>
</evidence>
<dbReference type="InterPro" id="IPR050482">
    <property type="entry name" value="Sensor_HK_TwoCompSys"/>
</dbReference>
<evidence type="ECO:0000256" key="4">
    <source>
        <dbReference type="ARBA" id="ARBA00022679"/>
    </source>
</evidence>
<dbReference type="Gene3D" id="3.30.565.10">
    <property type="entry name" value="Histidine kinase-like ATPase, C-terminal domain"/>
    <property type="match status" value="1"/>
</dbReference>
<evidence type="ECO:0000256" key="9">
    <source>
        <dbReference type="SAM" id="Coils"/>
    </source>
</evidence>
<dbReference type="OrthoDB" id="227596at2"/>
<dbReference type="GO" id="GO:0046983">
    <property type="term" value="F:protein dimerization activity"/>
    <property type="evidence" value="ECO:0007669"/>
    <property type="project" value="InterPro"/>
</dbReference>
<keyword evidence="11" id="KW-1133">Transmembrane helix</keyword>
<dbReference type="Pfam" id="PF07730">
    <property type="entry name" value="HisKA_3"/>
    <property type="match status" value="1"/>
</dbReference>
<keyword evidence="11" id="KW-0472">Membrane</keyword>
<evidence type="ECO:0000256" key="7">
    <source>
        <dbReference type="ARBA" id="ARBA00022840"/>
    </source>
</evidence>
<keyword evidence="8" id="KW-0902">Two-component regulatory system</keyword>
<keyword evidence="4" id="KW-0808">Transferase</keyword>
<dbReference type="PANTHER" id="PTHR24421:SF10">
    <property type="entry name" value="NITRATE_NITRITE SENSOR PROTEIN NARQ"/>
    <property type="match status" value="1"/>
</dbReference>
<feature type="transmembrane region" description="Helical" evidence="11">
    <location>
        <begin position="15"/>
        <end position="33"/>
    </location>
</feature>
<dbReference type="InterPro" id="IPR036890">
    <property type="entry name" value="HATPase_C_sf"/>
</dbReference>
<dbReference type="GO" id="GO:0016020">
    <property type="term" value="C:membrane"/>
    <property type="evidence" value="ECO:0007669"/>
    <property type="project" value="InterPro"/>
</dbReference>
<keyword evidence="6 13" id="KW-0418">Kinase</keyword>
<evidence type="ECO:0000256" key="8">
    <source>
        <dbReference type="ARBA" id="ARBA00023012"/>
    </source>
</evidence>
<name>A0A1C3MYE3_9ACTN</name>
<keyword evidence="11" id="KW-0812">Transmembrane</keyword>
<dbReference type="PANTHER" id="PTHR24421">
    <property type="entry name" value="NITRATE/NITRITE SENSOR PROTEIN NARX-RELATED"/>
    <property type="match status" value="1"/>
</dbReference>
<keyword evidence="14" id="KW-1185">Reference proteome</keyword>
<dbReference type="EMBL" id="LT598496">
    <property type="protein sequence ID" value="SBV25360.1"/>
    <property type="molecule type" value="Genomic_DNA"/>
</dbReference>
<keyword evidence="3" id="KW-0597">Phosphoprotein</keyword>
<evidence type="ECO:0000256" key="10">
    <source>
        <dbReference type="SAM" id="MobiDB-lite"/>
    </source>
</evidence>
<evidence type="ECO:0000259" key="12">
    <source>
        <dbReference type="Pfam" id="PF07730"/>
    </source>
</evidence>
<feature type="transmembrane region" description="Helical" evidence="11">
    <location>
        <begin position="42"/>
        <end position="69"/>
    </location>
</feature>